<dbReference type="RefSeq" id="WP_132002420.1">
    <property type="nucleotide sequence ID" value="NZ_JBHUNN010000002.1"/>
</dbReference>
<dbReference type="Proteomes" id="UP000294881">
    <property type="component" value="Unassembled WGS sequence"/>
</dbReference>
<feature type="transmembrane region" description="Helical" evidence="5">
    <location>
        <begin position="6"/>
        <end position="29"/>
    </location>
</feature>
<sequence length="69" mass="7841">MTGEIDIYGVYVPTLLVLMLATLAVSLLVRRALAWAGFYALVWHRGLFDIALYVVLLLGVFNLSRWWLS</sequence>
<feature type="transmembrane region" description="Helical" evidence="5">
    <location>
        <begin position="50"/>
        <end position="68"/>
    </location>
</feature>
<evidence type="ECO:0000256" key="3">
    <source>
        <dbReference type="ARBA" id="ARBA00022989"/>
    </source>
</evidence>
<keyword evidence="4 5" id="KW-0472">Membrane</keyword>
<proteinExistence type="predicted"/>
<evidence type="ECO:0000256" key="1">
    <source>
        <dbReference type="ARBA" id="ARBA00022475"/>
    </source>
</evidence>
<dbReference type="Pfam" id="PF07869">
    <property type="entry name" value="DUF1656"/>
    <property type="match status" value="1"/>
</dbReference>
<dbReference type="OrthoDB" id="7021192at2"/>
<dbReference type="InterPro" id="IPR012451">
    <property type="entry name" value="DUF1656"/>
</dbReference>
<name>A0A4R2H0Y0_9HYPH</name>
<evidence type="ECO:0000313" key="6">
    <source>
        <dbReference type="EMBL" id="TCO16253.1"/>
    </source>
</evidence>
<evidence type="ECO:0000313" key="7">
    <source>
        <dbReference type="Proteomes" id="UP000294881"/>
    </source>
</evidence>
<keyword evidence="1" id="KW-1003">Cell membrane</keyword>
<keyword evidence="2 5" id="KW-0812">Transmembrane</keyword>
<comment type="caution">
    <text evidence="6">The sequence shown here is derived from an EMBL/GenBank/DDBJ whole genome shotgun (WGS) entry which is preliminary data.</text>
</comment>
<keyword evidence="7" id="KW-1185">Reference proteome</keyword>
<evidence type="ECO:0000256" key="5">
    <source>
        <dbReference type="SAM" id="Phobius"/>
    </source>
</evidence>
<dbReference type="EMBL" id="SLWL01000001">
    <property type="protein sequence ID" value="TCO16253.1"/>
    <property type="molecule type" value="Genomic_DNA"/>
</dbReference>
<evidence type="ECO:0000256" key="4">
    <source>
        <dbReference type="ARBA" id="ARBA00023136"/>
    </source>
</evidence>
<evidence type="ECO:0000256" key="2">
    <source>
        <dbReference type="ARBA" id="ARBA00022692"/>
    </source>
</evidence>
<organism evidence="6 7">
    <name type="scientific">Camelimonas lactis</name>
    <dbReference type="NCBI Taxonomy" id="659006"/>
    <lineage>
        <taxon>Bacteria</taxon>
        <taxon>Pseudomonadati</taxon>
        <taxon>Pseudomonadota</taxon>
        <taxon>Alphaproteobacteria</taxon>
        <taxon>Hyphomicrobiales</taxon>
        <taxon>Chelatococcaceae</taxon>
        <taxon>Camelimonas</taxon>
    </lineage>
</organism>
<accession>A0A4R2H0Y0</accession>
<keyword evidence="3 5" id="KW-1133">Transmembrane helix</keyword>
<dbReference type="AlphaFoldDB" id="A0A4R2H0Y0"/>
<gene>
    <name evidence="6" type="ORF">EV666_101506</name>
</gene>
<protein>
    <submittedName>
        <fullName evidence="6">Uncharacterized protein DUF1656</fullName>
    </submittedName>
</protein>
<reference evidence="6 7" key="1">
    <citation type="submission" date="2019-03" db="EMBL/GenBank/DDBJ databases">
        <title>Genomic Encyclopedia of Type Strains, Phase IV (KMG-IV): sequencing the most valuable type-strain genomes for metagenomic binning, comparative biology and taxonomic classification.</title>
        <authorList>
            <person name="Goeker M."/>
        </authorList>
    </citation>
    <scope>NUCLEOTIDE SEQUENCE [LARGE SCALE GENOMIC DNA]</scope>
    <source>
        <strain evidence="6 7">DSM 22958</strain>
    </source>
</reference>